<dbReference type="PANTHER" id="PTHR36443">
    <property type="entry name" value="BSR5223 PROTEIN"/>
    <property type="match status" value="1"/>
</dbReference>
<dbReference type="STRING" id="189381.GCA_900166615_04016"/>
<reference evidence="3" key="1">
    <citation type="submission" date="2015-07" db="EMBL/GenBank/DDBJ databases">
        <title>Fjat-14235 jcm11544.</title>
        <authorList>
            <person name="Liu B."/>
            <person name="Wang J."/>
            <person name="Zhu Y."/>
            <person name="Liu G."/>
            <person name="Chen Q."/>
            <person name="Chen Z."/>
            <person name="Lan J."/>
            <person name="Che J."/>
            <person name="Ge C."/>
            <person name="Shi H."/>
            <person name="Pan Z."/>
            <person name="Liu X."/>
        </authorList>
    </citation>
    <scope>NUCLEOTIDE SEQUENCE [LARGE SCALE GENOMIC DNA]</scope>
    <source>
        <strain evidence="3">JCM 11544</strain>
    </source>
</reference>
<feature type="transmembrane region" description="Helical" evidence="1">
    <location>
        <begin position="44"/>
        <end position="64"/>
    </location>
</feature>
<evidence type="ECO:0000313" key="2">
    <source>
        <dbReference type="EMBL" id="KON91238.1"/>
    </source>
</evidence>
<gene>
    <name evidence="2" type="ORF">AF331_01485</name>
</gene>
<sequence>MSGLPKVLMIAGAVLLVAGLLLQFTKLGKLPGDIVVKKENATFYFPLMTSVLLSVILSLVFYFIGRFK</sequence>
<comment type="caution">
    <text evidence="2">The sequence shown here is derived from an EMBL/GenBank/DDBJ whole genome shotgun (WGS) entry which is preliminary data.</text>
</comment>
<organism evidence="2 3">
    <name type="scientific">Rossellomorea marisflavi</name>
    <dbReference type="NCBI Taxonomy" id="189381"/>
    <lineage>
        <taxon>Bacteria</taxon>
        <taxon>Bacillati</taxon>
        <taxon>Bacillota</taxon>
        <taxon>Bacilli</taxon>
        <taxon>Bacillales</taxon>
        <taxon>Bacillaceae</taxon>
        <taxon>Rossellomorea</taxon>
    </lineage>
</organism>
<dbReference type="Pfam" id="PF11146">
    <property type="entry name" value="DUF2905"/>
    <property type="match status" value="1"/>
</dbReference>
<evidence type="ECO:0008006" key="4">
    <source>
        <dbReference type="Google" id="ProtNLM"/>
    </source>
</evidence>
<keyword evidence="3" id="KW-1185">Reference proteome</keyword>
<dbReference type="PATRIC" id="fig|189381.12.peg.376"/>
<keyword evidence="1" id="KW-1133">Transmembrane helix</keyword>
<evidence type="ECO:0000256" key="1">
    <source>
        <dbReference type="SAM" id="Phobius"/>
    </source>
</evidence>
<accession>A0A0M0GN83</accession>
<dbReference type="RefSeq" id="WP_053426456.1">
    <property type="nucleotide sequence ID" value="NZ_CP096885.1"/>
</dbReference>
<feature type="transmembrane region" description="Helical" evidence="1">
    <location>
        <begin position="7"/>
        <end position="24"/>
    </location>
</feature>
<evidence type="ECO:0000313" key="3">
    <source>
        <dbReference type="Proteomes" id="UP000037405"/>
    </source>
</evidence>
<dbReference type="InterPro" id="IPR021320">
    <property type="entry name" value="DUF2905"/>
</dbReference>
<name>A0A0M0GN83_9BACI</name>
<proteinExistence type="predicted"/>
<dbReference type="PANTHER" id="PTHR36443:SF1">
    <property type="entry name" value="BSR5223 PROTEIN"/>
    <property type="match status" value="1"/>
</dbReference>
<dbReference type="Proteomes" id="UP000037405">
    <property type="component" value="Unassembled WGS sequence"/>
</dbReference>
<protein>
    <recommendedName>
        <fullName evidence="4">DUF2905 domain-containing protein</fullName>
    </recommendedName>
</protein>
<keyword evidence="1" id="KW-0472">Membrane</keyword>
<dbReference type="AlphaFoldDB" id="A0A0M0GN83"/>
<dbReference type="EMBL" id="LGUE01000001">
    <property type="protein sequence ID" value="KON91238.1"/>
    <property type="molecule type" value="Genomic_DNA"/>
</dbReference>
<keyword evidence="1" id="KW-0812">Transmembrane</keyword>